<dbReference type="AlphaFoldDB" id="A0A149PBI4"/>
<evidence type="ECO:0000313" key="2">
    <source>
        <dbReference type="Proteomes" id="UP000075613"/>
    </source>
</evidence>
<comment type="caution">
    <text evidence="1">The sequence shown here is derived from an EMBL/GenBank/DDBJ whole genome shotgun (WGS) entry which is preliminary data.</text>
</comment>
<gene>
    <name evidence="1" type="ORF">CI15_33090</name>
</gene>
<reference evidence="1 2" key="1">
    <citation type="journal article" date="2015" name="Int. J. Syst. Evol. Microbiol.">
        <title>Burkholderia monticola sp. nov., isolated from mountain soil.</title>
        <authorList>
            <person name="Baek I."/>
            <person name="Seo B."/>
            <person name="Lee I."/>
            <person name="Yi H."/>
            <person name="Chun J."/>
        </authorList>
    </citation>
    <scope>NUCLEOTIDE SEQUENCE [LARGE SCALE GENOMIC DNA]</scope>
    <source>
        <strain evidence="1 2">JC2948</strain>
    </source>
</reference>
<keyword evidence="2" id="KW-1185">Reference proteome</keyword>
<organism evidence="1 2">
    <name type="scientific">Paraburkholderia monticola</name>
    <dbReference type="NCBI Taxonomy" id="1399968"/>
    <lineage>
        <taxon>Bacteria</taxon>
        <taxon>Pseudomonadati</taxon>
        <taxon>Pseudomonadota</taxon>
        <taxon>Betaproteobacteria</taxon>
        <taxon>Burkholderiales</taxon>
        <taxon>Burkholderiaceae</taxon>
        <taxon>Paraburkholderia</taxon>
    </lineage>
</organism>
<accession>A0A149PBI4</accession>
<proteinExistence type="predicted"/>
<sequence length="99" mass="11038">MALGPFLRQILVAHGVMGHGEFQNPVKQQPGATGTSAVEAEHELVEVAGQVRHVHRSLVCFEQPAFCLERDSMSHSPGRRMLSHPQRRMVDEWLLAVTD</sequence>
<name>A0A149PBI4_9BURK</name>
<dbReference type="Proteomes" id="UP000075613">
    <property type="component" value="Unassembled WGS sequence"/>
</dbReference>
<evidence type="ECO:0000313" key="1">
    <source>
        <dbReference type="EMBL" id="KXU82380.1"/>
    </source>
</evidence>
<dbReference type="EMBL" id="LRBG01000039">
    <property type="protein sequence ID" value="KXU82380.1"/>
    <property type="molecule type" value="Genomic_DNA"/>
</dbReference>
<protein>
    <submittedName>
        <fullName evidence="1">Uncharacterized protein</fullName>
    </submittedName>
</protein>